<dbReference type="Proteomes" id="UP000824533">
    <property type="component" value="Linkage Group LG03"/>
</dbReference>
<name>A0ACC1DFT4_9NEOP</name>
<reference evidence="1 2" key="1">
    <citation type="journal article" date="2021" name="Front. Genet.">
        <title>Chromosome-Level Genome Assembly Reveals Significant Gene Expansion in the Toll and IMD Signaling Pathways of Dendrolimus kikuchii.</title>
        <authorList>
            <person name="Zhou J."/>
            <person name="Wu P."/>
            <person name="Xiong Z."/>
            <person name="Liu N."/>
            <person name="Zhao N."/>
            <person name="Ji M."/>
            <person name="Qiu Y."/>
            <person name="Yang B."/>
        </authorList>
    </citation>
    <scope>NUCLEOTIDE SEQUENCE [LARGE SCALE GENOMIC DNA]</scope>
    <source>
        <strain evidence="1">Ann1</strain>
    </source>
</reference>
<evidence type="ECO:0000313" key="1">
    <source>
        <dbReference type="EMBL" id="KAJ0182813.1"/>
    </source>
</evidence>
<organism evidence="1 2">
    <name type="scientific">Dendrolimus kikuchii</name>
    <dbReference type="NCBI Taxonomy" id="765133"/>
    <lineage>
        <taxon>Eukaryota</taxon>
        <taxon>Metazoa</taxon>
        <taxon>Ecdysozoa</taxon>
        <taxon>Arthropoda</taxon>
        <taxon>Hexapoda</taxon>
        <taxon>Insecta</taxon>
        <taxon>Pterygota</taxon>
        <taxon>Neoptera</taxon>
        <taxon>Endopterygota</taxon>
        <taxon>Lepidoptera</taxon>
        <taxon>Glossata</taxon>
        <taxon>Ditrysia</taxon>
        <taxon>Bombycoidea</taxon>
        <taxon>Lasiocampidae</taxon>
        <taxon>Dendrolimus</taxon>
    </lineage>
</organism>
<sequence>MPILKEKIGNGLNPSEPAHSKLFLPIDDSGRDSVCGSVMDGMAIDSNVRQYKVYTRRWFVLAMFVIYSASNSAQWTQYTIISDIVVDYYGVDSTVVSWTSMVYMITYVPLIFPASWLLDKTSENEEQSHAGIRARCPPQCQDSKTGANIDNNIETIFTSLKVVLEFNVPLVL</sequence>
<protein>
    <submittedName>
        <fullName evidence="1">Uncharacterized protein</fullName>
    </submittedName>
</protein>
<keyword evidence="2" id="KW-1185">Reference proteome</keyword>
<proteinExistence type="predicted"/>
<dbReference type="EMBL" id="CM034389">
    <property type="protein sequence ID" value="KAJ0182813.1"/>
    <property type="molecule type" value="Genomic_DNA"/>
</dbReference>
<comment type="caution">
    <text evidence="1">The sequence shown here is derived from an EMBL/GenBank/DDBJ whole genome shotgun (WGS) entry which is preliminary data.</text>
</comment>
<gene>
    <name evidence="1" type="ORF">K1T71_002182</name>
</gene>
<accession>A0ACC1DFT4</accession>
<evidence type="ECO:0000313" key="2">
    <source>
        <dbReference type="Proteomes" id="UP000824533"/>
    </source>
</evidence>